<dbReference type="eggNOG" id="ENOG50346BK">
    <property type="taxonomic scope" value="Bacteria"/>
</dbReference>
<feature type="chain" id="PRO_5039580662" evidence="2">
    <location>
        <begin position="29"/>
        <end position="145"/>
    </location>
</feature>
<dbReference type="EMBL" id="CAIE01000022">
    <property type="protein sequence ID" value="CCH17962.1"/>
    <property type="molecule type" value="Genomic_DNA"/>
</dbReference>
<proteinExistence type="predicted"/>
<keyword evidence="1" id="KW-0812">Transmembrane</keyword>
<feature type="transmembrane region" description="Helical" evidence="1">
    <location>
        <begin position="85"/>
        <end position="107"/>
    </location>
</feature>
<evidence type="ECO:0000256" key="2">
    <source>
        <dbReference type="SAM" id="SignalP"/>
    </source>
</evidence>
<keyword evidence="2" id="KW-0732">Signal</keyword>
<evidence type="ECO:0000313" key="4">
    <source>
        <dbReference type="Proteomes" id="UP000003448"/>
    </source>
</evidence>
<dbReference type="AlphaFoldDB" id="I0L2B5"/>
<evidence type="ECO:0000256" key="1">
    <source>
        <dbReference type="SAM" id="Phobius"/>
    </source>
</evidence>
<feature type="transmembrane region" description="Helical" evidence="1">
    <location>
        <begin position="52"/>
        <end position="73"/>
    </location>
</feature>
<evidence type="ECO:0000313" key="3">
    <source>
        <dbReference type="EMBL" id="CCH17962.1"/>
    </source>
</evidence>
<reference evidence="4" key="1">
    <citation type="journal article" date="2012" name="J. Bacteriol.">
        <title>Genome Sequence of Micromonospora lupini Lupac 08, Isolated from Root Nodules of Lupinus angustifolius.</title>
        <authorList>
            <person name="Alonso-Vega P."/>
            <person name="Normand P."/>
            <person name="Bacigalupe R."/>
            <person name="Pujic P."/>
            <person name="Lajus A."/>
            <person name="Vallenet D."/>
            <person name="Carro L."/>
            <person name="Coll P."/>
            <person name="Trujillo M.E."/>
        </authorList>
    </citation>
    <scope>NUCLEOTIDE SEQUENCE [LARGE SCALE GENOMIC DNA]</scope>
    <source>
        <strain evidence="4">Lupac 08</strain>
    </source>
</reference>
<feature type="signal peptide" evidence="2">
    <location>
        <begin position="1"/>
        <end position="28"/>
    </location>
</feature>
<feature type="transmembrane region" description="Helical" evidence="1">
    <location>
        <begin position="119"/>
        <end position="140"/>
    </location>
</feature>
<protein>
    <submittedName>
        <fullName evidence="3">Uncharacterized protein</fullName>
    </submittedName>
</protein>
<comment type="caution">
    <text evidence="3">The sequence shown here is derived from an EMBL/GenBank/DDBJ whole genome shotgun (WGS) entry which is preliminary data.</text>
</comment>
<dbReference type="STRING" id="1150864.MILUP08_42893"/>
<name>I0L2B5_9ACTN</name>
<dbReference type="RefSeq" id="WP_007459022.1">
    <property type="nucleotide sequence ID" value="NZ_HF570108.1"/>
</dbReference>
<keyword evidence="4" id="KW-1185">Reference proteome</keyword>
<accession>I0L2B5</accession>
<dbReference type="Proteomes" id="UP000003448">
    <property type="component" value="Unassembled WGS sequence"/>
</dbReference>
<gene>
    <name evidence="3" type="ORF">MILUP08_42893</name>
</gene>
<dbReference type="InterPro" id="IPR045770">
    <property type="entry name" value="DUF6223"/>
</dbReference>
<organism evidence="3 4">
    <name type="scientific">Micromonospora lupini str. Lupac 08</name>
    <dbReference type="NCBI Taxonomy" id="1150864"/>
    <lineage>
        <taxon>Bacteria</taxon>
        <taxon>Bacillati</taxon>
        <taxon>Actinomycetota</taxon>
        <taxon>Actinomycetes</taxon>
        <taxon>Micromonosporales</taxon>
        <taxon>Micromonosporaceae</taxon>
        <taxon>Micromonospora</taxon>
    </lineage>
</organism>
<keyword evidence="1" id="KW-1133">Transmembrane helix</keyword>
<keyword evidence="1" id="KW-0472">Membrane</keyword>
<dbReference type="Pfam" id="PF19733">
    <property type="entry name" value="DUF6223"/>
    <property type="match status" value="1"/>
</dbReference>
<sequence length="145" mass="13514">MFASRNLRPARLLCTAATSALLGGFGLAAPAAAYTSSAPLAATVTTMSAGRLGASVASLLGLAGVIVGALALARPTSRVGTGSGLLGATVALAAGLVGVALGALVVATSDGGVGTGNGLGGAYVALVVGLAALGLGGLALRRTRS</sequence>